<organism evidence="1 2">
    <name type="scientific">Aspergillus novoparasiticus</name>
    <dbReference type="NCBI Taxonomy" id="986946"/>
    <lineage>
        <taxon>Eukaryota</taxon>
        <taxon>Fungi</taxon>
        <taxon>Dikarya</taxon>
        <taxon>Ascomycota</taxon>
        <taxon>Pezizomycotina</taxon>
        <taxon>Eurotiomycetes</taxon>
        <taxon>Eurotiomycetidae</taxon>
        <taxon>Eurotiales</taxon>
        <taxon>Aspergillaceae</taxon>
        <taxon>Aspergillus</taxon>
        <taxon>Aspergillus subgen. Circumdati</taxon>
    </lineage>
</organism>
<accession>A0A5N6EKD3</accession>
<dbReference type="AlphaFoldDB" id="A0A5N6EKD3"/>
<protein>
    <submittedName>
        <fullName evidence="1">Uncharacterized protein</fullName>
    </submittedName>
</protein>
<sequence length="68" mass="7354">MSRAVVALTAPDLLSHAGAGCSSLCAVNDIPFGVSTAAVVLEEVLRAHFEDWTLMELKRVDLLRDRES</sequence>
<name>A0A5N6EKD3_9EURO</name>
<keyword evidence="2" id="KW-1185">Reference proteome</keyword>
<reference evidence="1 2" key="1">
    <citation type="submission" date="2019-04" db="EMBL/GenBank/DDBJ databases">
        <title>Fungal friends and foes A comparative genomics study of 23 Aspergillus species from section Flavi.</title>
        <authorList>
            <consortium name="DOE Joint Genome Institute"/>
            <person name="Kjaerbolling I."/>
            <person name="Vesth T.C."/>
            <person name="Frisvad J.C."/>
            <person name="Nybo J.L."/>
            <person name="Theobald S."/>
            <person name="Kildgaard S."/>
            <person name="Petersen T.I."/>
            <person name="Kuo A."/>
            <person name="Sato A."/>
            <person name="Lyhne E.K."/>
            <person name="Kogle M.E."/>
            <person name="Wiebenga A."/>
            <person name="Kun R.S."/>
            <person name="Lubbers R.J."/>
            <person name="Makela M.R."/>
            <person name="Barry K."/>
            <person name="Chovatia M."/>
            <person name="Clum A."/>
            <person name="Daum C."/>
            <person name="Haridas S."/>
            <person name="He G."/>
            <person name="LaButti K."/>
            <person name="Lipzen A."/>
            <person name="Mondo S."/>
            <person name="Pangilinan J."/>
            <person name="Riley R."/>
            <person name="Salamov A."/>
            <person name="Simmons B.A."/>
            <person name="Magnuson J.K."/>
            <person name="Henrissat B."/>
            <person name="Mortensen U.H."/>
            <person name="Larsen T.O."/>
            <person name="De vries R.P."/>
            <person name="Grigoriev I.V."/>
            <person name="Machida M."/>
            <person name="Baker S.E."/>
            <person name="Andersen M.R."/>
        </authorList>
    </citation>
    <scope>NUCLEOTIDE SEQUENCE [LARGE SCALE GENOMIC DNA]</scope>
    <source>
        <strain evidence="1 2">CBS 126849</strain>
    </source>
</reference>
<evidence type="ECO:0000313" key="2">
    <source>
        <dbReference type="Proteomes" id="UP000326799"/>
    </source>
</evidence>
<dbReference type="Proteomes" id="UP000326799">
    <property type="component" value="Unassembled WGS sequence"/>
</dbReference>
<dbReference type="EMBL" id="ML733454">
    <property type="protein sequence ID" value="KAB8218086.1"/>
    <property type="molecule type" value="Genomic_DNA"/>
</dbReference>
<gene>
    <name evidence="1" type="ORF">BDV33DRAFT_176208</name>
</gene>
<proteinExistence type="predicted"/>
<evidence type="ECO:0000313" key="1">
    <source>
        <dbReference type="EMBL" id="KAB8218086.1"/>
    </source>
</evidence>